<organism evidence="2 3">
    <name type="scientific">Sphingobacterium kitahiroshimense</name>
    <dbReference type="NCBI Taxonomy" id="470446"/>
    <lineage>
        <taxon>Bacteria</taxon>
        <taxon>Pseudomonadati</taxon>
        <taxon>Bacteroidota</taxon>
        <taxon>Sphingobacteriia</taxon>
        <taxon>Sphingobacteriales</taxon>
        <taxon>Sphingobacteriaceae</taxon>
        <taxon>Sphingobacterium</taxon>
    </lineage>
</organism>
<sequence length="270" mass="31543">MIRTKITSFSTSEIFRRLLNNKSKTNYWRYIMELRKRKSSEIYNSAIELTKSSDKKEKIIGINILAQFGNPRIHKNQTLRIYFNLLKEENDIYVVSSILYAIGHNNEKLTENQIDFICHYDSNKSSTVRRSLTFAVSAIENKNAIHTLIKLSKDKDSEVRDWATFAIAALISNDNDAIREALWERVTDSDKEIQNEAIFGLATRKDTRIKEVLKKELETVDFNSSYTLEAIEVFNDKEFITLLEDKIIKNKIERVIPEDWLISTLDHLKK</sequence>
<evidence type="ECO:0000313" key="2">
    <source>
        <dbReference type="EMBL" id="MEN5380351.1"/>
    </source>
</evidence>
<proteinExistence type="predicted"/>
<accession>A0ABV0C0C7</accession>
<dbReference type="Pfam" id="PF02985">
    <property type="entry name" value="HEAT"/>
    <property type="match status" value="1"/>
</dbReference>
<reference evidence="2 3" key="1">
    <citation type="submission" date="2024-04" db="EMBL/GenBank/DDBJ databases">
        <title>WGS of bacteria from Torrens River.</title>
        <authorList>
            <person name="Wyrsch E.R."/>
            <person name="Drigo B."/>
        </authorList>
    </citation>
    <scope>NUCLEOTIDE SEQUENCE [LARGE SCALE GENOMIC DNA]</scope>
    <source>
        <strain evidence="2 3">TWI391</strain>
    </source>
</reference>
<dbReference type="RefSeq" id="WP_346583216.1">
    <property type="nucleotide sequence ID" value="NZ_JBDJNQ010000016.1"/>
</dbReference>
<protein>
    <recommendedName>
        <fullName evidence="4">HEAT repeat protein</fullName>
    </recommendedName>
</protein>
<evidence type="ECO:0008006" key="4">
    <source>
        <dbReference type="Google" id="ProtNLM"/>
    </source>
</evidence>
<dbReference type="InterPro" id="IPR000357">
    <property type="entry name" value="HEAT"/>
</dbReference>
<evidence type="ECO:0000313" key="3">
    <source>
        <dbReference type="Proteomes" id="UP001409291"/>
    </source>
</evidence>
<name>A0ABV0C0C7_9SPHI</name>
<keyword evidence="3" id="KW-1185">Reference proteome</keyword>
<dbReference type="InterPro" id="IPR011989">
    <property type="entry name" value="ARM-like"/>
</dbReference>
<dbReference type="EMBL" id="JBDJNQ010000016">
    <property type="protein sequence ID" value="MEN5380351.1"/>
    <property type="molecule type" value="Genomic_DNA"/>
</dbReference>
<dbReference type="Gene3D" id="1.25.10.10">
    <property type="entry name" value="Leucine-rich Repeat Variant"/>
    <property type="match status" value="1"/>
</dbReference>
<gene>
    <name evidence="2" type="ORF">ABE541_24010</name>
</gene>
<evidence type="ECO:0000256" key="1">
    <source>
        <dbReference type="ARBA" id="ARBA00022737"/>
    </source>
</evidence>
<keyword evidence="1" id="KW-0677">Repeat</keyword>
<dbReference type="SUPFAM" id="SSF48371">
    <property type="entry name" value="ARM repeat"/>
    <property type="match status" value="1"/>
</dbReference>
<dbReference type="Proteomes" id="UP001409291">
    <property type="component" value="Unassembled WGS sequence"/>
</dbReference>
<comment type="caution">
    <text evidence="2">The sequence shown here is derived from an EMBL/GenBank/DDBJ whole genome shotgun (WGS) entry which is preliminary data.</text>
</comment>
<dbReference type="InterPro" id="IPR016024">
    <property type="entry name" value="ARM-type_fold"/>
</dbReference>